<name>A0A644Y0B1_9ZZZZ</name>
<gene>
    <name evidence="1" type="ORF">SDC9_68021</name>
</gene>
<dbReference type="InterPro" id="IPR033437">
    <property type="entry name" value="DUF5130"/>
</dbReference>
<organism evidence="1">
    <name type="scientific">bioreactor metagenome</name>
    <dbReference type="NCBI Taxonomy" id="1076179"/>
    <lineage>
        <taxon>unclassified sequences</taxon>
        <taxon>metagenomes</taxon>
        <taxon>ecological metagenomes</taxon>
    </lineage>
</organism>
<evidence type="ECO:0008006" key="2">
    <source>
        <dbReference type="Google" id="ProtNLM"/>
    </source>
</evidence>
<evidence type="ECO:0000313" key="1">
    <source>
        <dbReference type="EMBL" id="MPM21577.1"/>
    </source>
</evidence>
<reference evidence="1" key="1">
    <citation type="submission" date="2019-08" db="EMBL/GenBank/DDBJ databases">
        <authorList>
            <person name="Kucharzyk K."/>
            <person name="Murdoch R.W."/>
            <person name="Higgins S."/>
            <person name="Loffler F."/>
        </authorList>
    </citation>
    <scope>NUCLEOTIDE SEQUENCE</scope>
</reference>
<proteinExistence type="predicted"/>
<sequence length="134" mass="13938">MLVGDRLSPGDVNRVAWAARQAEEACGHPFIAYIAEPGAEGSVEERAHALHATLADRDEAVLVYVDPQHHEVVVVTGARAARTLSDASCALATASMVTSFAAGDLTGGIVGGIAQLGQAARTQANMHLRPAIDR</sequence>
<dbReference type="EMBL" id="VSSQ01003617">
    <property type="protein sequence ID" value="MPM21577.1"/>
    <property type="molecule type" value="Genomic_DNA"/>
</dbReference>
<protein>
    <recommendedName>
        <fullName evidence="2">DUF5130 domain-containing protein</fullName>
    </recommendedName>
</protein>
<comment type="caution">
    <text evidence="1">The sequence shown here is derived from an EMBL/GenBank/DDBJ whole genome shotgun (WGS) entry which is preliminary data.</text>
</comment>
<dbReference type="Pfam" id="PF17174">
    <property type="entry name" value="DUF5130"/>
    <property type="match status" value="1"/>
</dbReference>
<dbReference type="AlphaFoldDB" id="A0A644Y0B1"/>
<accession>A0A644Y0B1</accession>
<dbReference type="Gene3D" id="3.10.310.50">
    <property type="match status" value="1"/>
</dbReference>